<name>A0A4P6UZ92_9HYPH</name>
<protein>
    <recommendedName>
        <fullName evidence="4">Surface antigen domain-containing protein</fullName>
    </recommendedName>
</protein>
<evidence type="ECO:0008006" key="4">
    <source>
        <dbReference type="Google" id="ProtNLM"/>
    </source>
</evidence>
<feature type="chain" id="PRO_5020457364" description="Surface antigen domain-containing protein" evidence="1">
    <location>
        <begin position="18"/>
        <end position="156"/>
    </location>
</feature>
<dbReference type="KEGG" id="rpod:E0E05_05510"/>
<sequence length="156" mass="15747">MGRQAFPFRSIALTALALSTLTGCVSLGLGGGSGTADAGAGAGAAVAPAAGLNLLEPLGGGLVGRIEGARIGRADRIAALQSEYRALEFTPPGDIVSWQARNGGLTGQVVPSQPYRVGSQDCRQYTHTINAEAASAPIVVRGTACRNPDGSWSLLS</sequence>
<dbReference type="PROSITE" id="PS51257">
    <property type="entry name" value="PROKAR_LIPOPROTEIN"/>
    <property type="match status" value="1"/>
</dbReference>
<evidence type="ECO:0000313" key="3">
    <source>
        <dbReference type="Proteomes" id="UP000293719"/>
    </source>
</evidence>
<dbReference type="AlphaFoldDB" id="A0A4P6UZ92"/>
<accession>A0A4P6UZ92</accession>
<dbReference type="Proteomes" id="UP000293719">
    <property type="component" value="Chromosome"/>
</dbReference>
<gene>
    <name evidence="2" type="ORF">E0E05_05510</name>
</gene>
<keyword evidence="3" id="KW-1185">Reference proteome</keyword>
<evidence type="ECO:0000313" key="2">
    <source>
        <dbReference type="EMBL" id="QBK30105.1"/>
    </source>
</evidence>
<feature type="signal peptide" evidence="1">
    <location>
        <begin position="1"/>
        <end position="17"/>
    </location>
</feature>
<dbReference type="RefSeq" id="WP_131615807.1">
    <property type="nucleotide sequence ID" value="NZ_CP036532.1"/>
</dbReference>
<proteinExistence type="predicted"/>
<reference evidence="2 3" key="1">
    <citation type="journal article" date="2017" name="Int. J. Syst. Evol. Microbiol.">
        <title>Roseitalea porphyridii gen. nov., sp. nov., isolated from a red alga, and reclassification of Hoeflea suaedae Chung et al. 2013 as Pseudohoeflea suaedae gen. nov., comb. nov.</title>
        <authorList>
            <person name="Hyeon J.W."/>
            <person name="Jeong S.E."/>
            <person name="Baek K."/>
            <person name="Jeon C.O."/>
        </authorList>
    </citation>
    <scope>NUCLEOTIDE SEQUENCE [LARGE SCALE GENOMIC DNA]</scope>
    <source>
        <strain evidence="2 3">MA7-20</strain>
    </source>
</reference>
<dbReference type="InterPro" id="IPR016364">
    <property type="entry name" value="Surface_antigen_Rickettsia"/>
</dbReference>
<dbReference type="OrthoDB" id="5402098at2"/>
<dbReference type="GeneID" id="90766747"/>
<dbReference type="PIRSF" id="PIRSF002721">
    <property type="entry name" value="Surface_antigen_Rickettsia"/>
    <property type="match status" value="1"/>
</dbReference>
<organism evidence="2 3">
    <name type="scientific">Roseitalea porphyridii</name>
    <dbReference type="NCBI Taxonomy" id="1852022"/>
    <lineage>
        <taxon>Bacteria</taxon>
        <taxon>Pseudomonadati</taxon>
        <taxon>Pseudomonadota</taxon>
        <taxon>Alphaproteobacteria</taxon>
        <taxon>Hyphomicrobiales</taxon>
        <taxon>Ahrensiaceae</taxon>
        <taxon>Roseitalea</taxon>
    </lineage>
</organism>
<evidence type="ECO:0000256" key="1">
    <source>
        <dbReference type="SAM" id="SignalP"/>
    </source>
</evidence>
<keyword evidence="1" id="KW-0732">Signal</keyword>
<dbReference type="EMBL" id="CP036532">
    <property type="protein sequence ID" value="QBK30105.1"/>
    <property type="molecule type" value="Genomic_DNA"/>
</dbReference>